<gene>
    <name evidence="2" type="ORF">F2Q69_00013362</name>
</gene>
<protein>
    <submittedName>
        <fullName evidence="2">Uncharacterized protein</fullName>
    </submittedName>
</protein>
<dbReference type="EMBL" id="QGKX02000996">
    <property type="protein sequence ID" value="KAF3559788.1"/>
    <property type="molecule type" value="Genomic_DNA"/>
</dbReference>
<dbReference type="AlphaFoldDB" id="A0A8S9R841"/>
<keyword evidence="1" id="KW-1133">Transmembrane helix</keyword>
<dbReference type="Proteomes" id="UP000712600">
    <property type="component" value="Unassembled WGS sequence"/>
</dbReference>
<feature type="transmembrane region" description="Helical" evidence="1">
    <location>
        <begin position="43"/>
        <end position="66"/>
    </location>
</feature>
<evidence type="ECO:0000256" key="1">
    <source>
        <dbReference type="SAM" id="Phobius"/>
    </source>
</evidence>
<keyword evidence="1" id="KW-0812">Transmembrane</keyword>
<evidence type="ECO:0000313" key="2">
    <source>
        <dbReference type="EMBL" id="KAF3559788.1"/>
    </source>
</evidence>
<reference evidence="2" key="1">
    <citation type="submission" date="2019-12" db="EMBL/GenBank/DDBJ databases">
        <title>Genome sequencing and annotation of Brassica cretica.</title>
        <authorList>
            <person name="Studholme D.J."/>
            <person name="Sarris P."/>
        </authorList>
    </citation>
    <scope>NUCLEOTIDE SEQUENCE</scope>
    <source>
        <strain evidence="2">PFS-109/04</strain>
        <tissue evidence="2">Leaf</tissue>
    </source>
</reference>
<sequence>MARRRRRRRHRLFSLPLCIESTATAMRYTSCPPLAVNVFSPFLLVVTVYPSLLVATVPPAPLLAAATFRMSGSTKLVFLLARSAGYFDSIAPPPLHVVSDHDGSWQAGSVHIMLSLVDTD</sequence>
<comment type="caution">
    <text evidence="2">The sequence shown here is derived from an EMBL/GenBank/DDBJ whole genome shotgun (WGS) entry which is preliminary data.</text>
</comment>
<evidence type="ECO:0000313" key="3">
    <source>
        <dbReference type="Proteomes" id="UP000712600"/>
    </source>
</evidence>
<name>A0A8S9R841_BRACR</name>
<proteinExistence type="predicted"/>
<accession>A0A8S9R841</accession>
<keyword evidence="1" id="KW-0472">Membrane</keyword>
<organism evidence="2 3">
    <name type="scientific">Brassica cretica</name>
    <name type="common">Mustard</name>
    <dbReference type="NCBI Taxonomy" id="69181"/>
    <lineage>
        <taxon>Eukaryota</taxon>
        <taxon>Viridiplantae</taxon>
        <taxon>Streptophyta</taxon>
        <taxon>Embryophyta</taxon>
        <taxon>Tracheophyta</taxon>
        <taxon>Spermatophyta</taxon>
        <taxon>Magnoliopsida</taxon>
        <taxon>eudicotyledons</taxon>
        <taxon>Gunneridae</taxon>
        <taxon>Pentapetalae</taxon>
        <taxon>rosids</taxon>
        <taxon>malvids</taxon>
        <taxon>Brassicales</taxon>
        <taxon>Brassicaceae</taxon>
        <taxon>Brassiceae</taxon>
        <taxon>Brassica</taxon>
    </lineage>
</organism>